<organism evidence="1">
    <name type="scientific">Caudovirales sp. ctNZz8</name>
    <dbReference type="NCBI Taxonomy" id="2826772"/>
    <lineage>
        <taxon>Viruses</taxon>
        <taxon>Duplodnaviria</taxon>
        <taxon>Heunggongvirae</taxon>
        <taxon>Uroviricota</taxon>
        <taxon>Caudoviricetes</taxon>
    </lineage>
</organism>
<sequence length="43" mass="4611">MKSCLSSGSFENSSAASTARNTDLLCDFPLSFCSIARTPFFAE</sequence>
<accession>A0A8S5QYC7</accession>
<evidence type="ECO:0000313" key="1">
    <source>
        <dbReference type="EMBL" id="DAE24198.1"/>
    </source>
</evidence>
<protein>
    <submittedName>
        <fullName evidence="1">Uncharacterized protein</fullName>
    </submittedName>
</protein>
<dbReference type="EMBL" id="BK015770">
    <property type="protein sequence ID" value="DAE24198.1"/>
    <property type="molecule type" value="Genomic_DNA"/>
</dbReference>
<proteinExistence type="predicted"/>
<reference evidence="1" key="1">
    <citation type="journal article" date="2021" name="Proc. Natl. Acad. Sci. U.S.A.">
        <title>A Catalog of Tens of Thousands of Viruses from Human Metagenomes Reveals Hidden Associations with Chronic Diseases.</title>
        <authorList>
            <person name="Tisza M.J."/>
            <person name="Buck C.B."/>
        </authorList>
    </citation>
    <scope>NUCLEOTIDE SEQUENCE</scope>
    <source>
        <strain evidence="1">CtNZz8</strain>
    </source>
</reference>
<name>A0A8S5QYC7_9CAUD</name>